<dbReference type="SUPFAM" id="SSF49299">
    <property type="entry name" value="PKD domain"/>
    <property type="match status" value="3"/>
</dbReference>
<keyword evidence="4" id="KW-1133">Transmembrane helix</keyword>
<dbReference type="InterPro" id="IPR035986">
    <property type="entry name" value="PKD_dom_sf"/>
</dbReference>
<dbReference type="RefSeq" id="XP_012939226.2">
    <property type="nucleotide sequence ID" value="XM_013083772.2"/>
</dbReference>
<dbReference type="CDD" id="cd00146">
    <property type="entry name" value="PKD"/>
    <property type="match status" value="2"/>
</dbReference>
<evidence type="ECO:0000259" key="6">
    <source>
        <dbReference type="PROSITE" id="PS50093"/>
    </source>
</evidence>
<dbReference type="GeneID" id="106012061"/>
<feature type="domain" description="PKD" evidence="6">
    <location>
        <begin position="280"/>
        <end position="358"/>
    </location>
</feature>
<dbReference type="InterPro" id="IPR013783">
    <property type="entry name" value="Ig-like_fold"/>
</dbReference>
<evidence type="ECO:0000256" key="3">
    <source>
        <dbReference type="ARBA" id="ARBA00022737"/>
    </source>
</evidence>
<feature type="domain" description="PKD" evidence="6">
    <location>
        <begin position="1"/>
        <end position="86"/>
    </location>
</feature>
<evidence type="ECO:0000313" key="7">
    <source>
        <dbReference type="Proteomes" id="UP000694888"/>
    </source>
</evidence>
<dbReference type="Gene3D" id="2.60.40.10">
    <property type="entry name" value="Immunoglobulins"/>
    <property type="match status" value="3"/>
</dbReference>
<evidence type="ECO:0000256" key="2">
    <source>
        <dbReference type="ARBA" id="ARBA00022692"/>
    </source>
</evidence>
<dbReference type="Proteomes" id="UP000694888">
    <property type="component" value="Unplaced"/>
</dbReference>
<evidence type="ECO:0000313" key="8">
    <source>
        <dbReference type="RefSeq" id="XP_012939226.2"/>
    </source>
</evidence>
<dbReference type="InterPro" id="IPR000601">
    <property type="entry name" value="PKD_dom"/>
</dbReference>
<keyword evidence="3" id="KW-0677">Repeat</keyword>
<protein>
    <submittedName>
        <fullName evidence="8">Polycystin-1</fullName>
    </submittedName>
</protein>
<feature type="domain" description="PKD" evidence="6">
    <location>
        <begin position="106"/>
        <end position="177"/>
    </location>
</feature>
<accession>A0ABM1A211</accession>
<reference evidence="8" key="1">
    <citation type="submission" date="2025-08" db="UniProtKB">
        <authorList>
            <consortium name="RefSeq"/>
        </authorList>
    </citation>
    <scope>IDENTIFICATION</scope>
</reference>
<organism evidence="7 8">
    <name type="scientific">Aplysia californica</name>
    <name type="common">California sea hare</name>
    <dbReference type="NCBI Taxonomy" id="6500"/>
    <lineage>
        <taxon>Eukaryota</taxon>
        <taxon>Metazoa</taxon>
        <taxon>Spiralia</taxon>
        <taxon>Lophotrochozoa</taxon>
        <taxon>Mollusca</taxon>
        <taxon>Gastropoda</taxon>
        <taxon>Heterobranchia</taxon>
        <taxon>Euthyneura</taxon>
        <taxon>Tectipleura</taxon>
        <taxon>Aplysiida</taxon>
        <taxon>Aplysioidea</taxon>
        <taxon>Aplysiidae</taxon>
        <taxon>Aplysia</taxon>
    </lineage>
</organism>
<sequence length="653" mass="70629">MTTTTTMVISHILRKRINIYCSQTGNSVLYNWTISDGFEDLMSTNQNLVHTFTTPGTYYVNATVYNAVSSKNNVTEVFVQDPVTGLSVTALPKVLGTNSDFATTLSTGSDYNCSWNFDDATPTEYTSEVSGTTLGASSYAHMYSAGGSYNVTVNCSNGVSSEAVSVMAVVQELITNLRMVKEGASKNTDYYLEWTVDAGTEITFNLTFDGSLIPTYTTVSKYKWRSPLQPARGASSIPLTLSAANEVGSDSISINFEILSVIVDPTLTTPEFNVSSHTPVPFTVDMAGGSGVTVHFDFGDGQTDVFTQTPGQEWSTPHTASHSFTAGGRFNVLASFSNAEGTYNLTTEVMVLVSVESIACNTSQYALYYPPANASLTLFGTTLPTEPTFTLNWGEPQSRDTTPELVLNTPYWHTFGDTGEFEVTVELANLMGEKTCKNTITVVEKLEGPSFKPEFAKAAVGLPYDVTFCLYRGPSGALCKLDYNFGDGNTKQTDRQANVAREGMDGCDIEPVVYNDYTTRNVMVNAKTPLETDTASTMIEVIDGVSDADIALPDPNDVSFGSPSQFELTYNGAIMPTDAQILVDYGDGTFLGPIPFSVATQGGTQTFSHTYSSDGLFEAVVTIYNDATRVNRTIMVGSYKQFSNLAADMFYLA</sequence>
<name>A0ABM1A211_APLCA</name>
<dbReference type="PROSITE" id="PS50093">
    <property type="entry name" value="PKD"/>
    <property type="match status" value="3"/>
</dbReference>
<comment type="subcellular location">
    <subcellularLocation>
        <location evidence="1">Membrane</location>
        <topology evidence="1">Multi-pass membrane protein</topology>
    </subcellularLocation>
</comment>
<dbReference type="PANTHER" id="PTHR46730">
    <property type="entry name" value="POLYCYSTIN-1"/>
    <property type="match status" value="1"/>
</dbReference>
<dbReference type="PANTHER" id="PTHR46730:SF4">
    <property type="entry name" value="POLYCYSTIC KIDNEY DISEASE PROTEIN 1-LIKE 1"/>
    <property type="match status" value="1"/>
</dbReference>
<evidence type="ECO:0000256" key="5">
    <source>
        <dbReference type="ARBA" id="ARBA00023136"/>
    </source>
</evidence>
<keyword evidence="5" id="KW-0472">Membrane</keyword>
<dbReference type="InterPro" id="IPR022409">
    <property type="entry name" value="PKD/Chitinase_dom"/>
</dbReference>
<proteinExistence type="predicted"/>
<feature type="non-terminal residue" evidence="8">
    <location>
        <position position="653"/>
    </location>
</feature>
<evidence type="ECO:0000256" key="4">
    <source>
        <dbReference type="ARBA" id="ARBA00022989"/>
    </source>
</evidence>
<dbReference type="Pfam" id="PF00801">
    <property type="entry name" value="PKD"/>
    <property type="match status" value="3"/>
</dbReference>
<dbReference type="SMART" id="SM00089">
    <property type="entry name" value="PKD"/>
    <property type="match status" value="4"/>
</dbReference>
<keyword evidence="2" id="KW-0812">Transmembrane</keyword>
<keyword evidence="7" id="KW-1185">Reference proteome</keyword>
<evidence type="ECO:0000256" key="1">
    <source>
        <dbReference type="ARBA" id="ARBA00004141"/>
    </source>
</evidence>
<gene>
    <name evidence="8" type="primary">LOC106012061</name>
</gene>